<organism evidence="2 3">
    <name type="scientific">Parascaris univalens</name>
    <name type="common">Nematode worm</name>
    <dbReference type="NCBI Taxonomy" id="6257"/>
    <lineage>
        <taxon>Eukaryota</taxon>
        <taxon>Metazoa</taxon>
        <taxon>Ecdysozoa</taxon>
        <taxon>Nematoda</taxon>
        <taxon>Chromadorea</taxon>
        <taxon>Rhabditida</taxon>
        <taxon>Spirurina</taxon>
        <taxon>Ascaridomorpha</taxon>
        <taxon>Ascaridoidea</taxon>
        <taxon>Ascarididae</taxon>
        <taxon>Parascaris</taxon>
    </lineage>
</organism>
<dbReference type="WBParaSite" id="PgR181_g001_t01">
    <property type="protein sequence ID" value="PgR181_g001_t01"/>
    <property type="gene ID" value="PgR181_g001"/>
</dbReference>
<keyword evidence="2" id="KW-1185">Reference proteome</keyword>
<feature type="region of interest" description="Disordered" evidence="1">
    <location>
        <begin position="1"/>
        <end position="22"/>
    </location>
</feature>
<evidence type="ECO:0000256" key="1">
    <source>
        <dbReference type="SAM" id="MobiDB-lite"/>
    </source>
</evidence>
<dbReference type="AlphaFoldDB" id="A0A915CHH6"/>
<reference evidence="3" key="1">
    <citation type="submission" date="2022-11" db="UniProtKB">
        <authorList>
            <consortium name="WormBaseParasite"/>
        </authorList>
    </citation>
    <scope>IDENTIFICATION</scope>
</reference>
<evidence type="ECO:0000313" key="3">
    <source>
        <dbReference type="WBParaSite" id="PgR181_g001_t01"/>
    </source>
</evidence>
<protein>
    <submittedName>
        <fullName evidence="3">Uncharacterized protein</fullName>
    </submittedName>
</protein>
<dbReference type="Proteomes" id="UP000887569">
    <property type="component" value="Unplaced"/>
</dbReference>
<accession>A0A915CHH6</accession>
<name>A0A915CHH6_PARUN</name>
<sequence>MLRGGGGAARGGAGRGGERQRDPIHFLLASKACVWSKGDGERGSGPESPDRAAAGIAWIVYVEGRFKDSAIKEKMGFLDPRLRPVFLRVSVFVNSVIDVAIGRIIKEGLKALRTVL</sequence>
<evidence type="ECO:0000313" key="2">
    <source>
        <dbReference type="Proteomes" id="UP000887569"/>
    </source>
</evidence>
<feature type="compositionally biased region" description="Gly residues" evidence="1">
    <location>
        <begin position="1"/>
        <end position="15"/>
    </location>
</feature>
<proteinExistence type="predicted"/>